<evidence type="ECO:0000256" key="4">
    <source>
        <dbReference type="HAMAP-Rule" id="MF_02071"/>
    </source>
</evidence>
<dbReference type="InterPro" id="IPR034718">
    <property type="entry name" value="RlpA"/>
</dbReference>
<dbReference type="NCBIfam" id="TIGR00413">
    <property type="entry name" value="rlpA"/>
    <property type="match status" value="1"/>
</dbReference>
<protein>
    <recommendedName>
        <fullName evidence="4">Endolytic peptidoglycan transglycosylase RlpA</fullName>
        <ecNumber evidence="4">4.2.2.-</ecNumber>
    </recommendedName>
</protein>
<dbReference type="PANTHER" id="PTHR34183:SF1">
    <property type="entry name" value="ENDOLYTIC PEPTIDOGLYCAN TRANSGLYCOSYLASE RLPA"/>
    <property type="match status" value="1"/>
</dbReference>
<dbReference type="SUPFAM" id="SSF110997">
    <property type="entry name" value="Sporulation related repeat"/>
    <property type="match status" value="1"/>
</dbReference>
<dbReference type="InterPro" id="IPR009009">
    <property type="entry name" value="RlpA-like_DPBB"/>
</dbReference>
<dbReference type="KEGG" id="plei:Q9312_15200"/>
<evidence type="ECO:0000256" key="3">
    <source>
        <dbReference type="ARBA" id="ARBA00023316"/>
    </source>
</evidence>
<dbReference type="PANTHER" id="PTHR34183">
    <property type="entry name" value="ENDOLYTIC PEPTIDOGLYCAN TRANSGLYCOSYLASE RLPA"/>
    <property type="match status" value="1"/>
</dbReference>
<evidence type="ECO:0000259" key="6">
    <source>
        <dbReference type="PROSITE" id="PS51724"/>
    </source>
</evidence>
<dbReference type="PROSITE" id="PS51724">
    <property type="entry name" value="SPOR"/>
    <property type="match status" value="1"/>
</dbReference>
<dbReference type="Gene3D" id="3.30.70.1070">
    <property type="entry name" value="Sporulation related repeat"/>
    <property type="match status" value="1"/>
</dbReference>
<evidence type="ECO:0000256" key="1">
    <source>
        <dbReference type="ARBA" id="ARBA00022729"/>
    </source>
</evidence>
<dbReference type="HAMAP" id="MF_02071">
    <property type="entry name" value="RlpA"/>
    <property type="match status" value="1"/>
</dbReference>
<dbReference type="CDD" id="cd22268">
    <property type="entry name" value="DPBB_RlpA-like"/>
    <property type="match status" value="1"/>
</dbReference>
<dbReference type="InterPro" id="IPR012997">
    <property type="entry name" value="RplA"/>
</dbReference>
<keyword evidence="2 4" id="KW-0456">Lyase</keyword>
<dbReference type="InterPro" id="IPR007730">
    <property type="entry name" value="SPOR-like_dom"/>
</dbReference>
<evidence type="ECO:0000256" key="2">
    <source>
        <dbReference type="ARBA" id="ARBA00023239"/>
    </source>
</evidence>
<keyword evidence="3 4" id="KW-0961">Cell wall biogenesis/degradation</keyword>
<feature type="signal peptide" evidence="4">
    <location>
        <begin position="1"/>
        <end position="23"/>
    </location>
</feature>
<evidence type="ECO:0000313" key="8">
    <source>
        <dbReference type="Proteomes" id="UP001239782"/>
    </source>
</evidence>
<dbReference type="GO" id="GO:0042834">
    <property type="term" value="F:peptidoglycan binding"/>
    <property type="evidence" value="ECO:0007669"/>
    <property type="project" value="InterPro"/>
</dbReference>
<proteinExistence type="inferred from homology"/>
<dbReference type="Pfam" id="PF03330">
    <property type="entry name" value="DPBB_1"/>
    <property type="match status" value="1"/>
</dbReference>
<dbReference type="AlphaFoldDB" id="A0AA51RS34"/>
<dbReference type="FunFam" id="2.40.40.10:FF:000003">
    <property type="entry name" value="Endolytic peptidoglycan transglycosylase RlpA"/>
    <property type="match status" value="1"/>
</dbReference>
<dbReference type="InterPro" id="IPR036680">
    <property type="entry name" value="SPOR-like_sf"/>
</dbReference>
<accession>A0AA51RS34</accession>
<dbReference type="EMBL" id="CP133548">
    <property type="protein sequence ID" value="WMS86566.1"/>
    <property type="molecule type" value="Genomic_DNA"/>
</dbReference>
<dbReference type="GO" id="GO:0008932">
    <property type="term" value="F:lytic endotransglycosylase activity"/>
    <property type="evidence" value="ECO:0007669"/>
    <property type="project" value="UniProtKB-UniRule"/>
</dbReference>
<keyword evidence="1 4" id="KW-0732">Signal</keyword>
<comment type="similarity">
    <text evidence="4 5">Belongs to the RlpA family.</text>
</comment>
<keyword evidence="8" id="KW-1185">Reference proteome</keyword>
<name>A0AA51RS34_9GAMM</name>
<feature type="domain" description="SPOR" evidence="6">
    <location>
        <begin position="186"/>
        <end position="266"/>
    </location>
</feature>
<dbReference type="GO" id="GO:0000270">
    <property type="term" value="P:peptidoglycan metabolic process"/>
    <property type="evidence" value="ECO:0007669"/>
    <property type="project" value="UniProtKB-UniRule"/>
</dbReference>
<gene>
    <name evidence="4" type="primary">rlpA</name>
    <name evidence="7" type="ORF">Q9312_15200</name>
</gene>
<dbReference type="InterPro" id="IPR036908">
    <property type="entry name" value="RlpA-like_sf"/>
</dbReference>
<dbReference type="SUPFAM" id="SSF50685">
    <property type="entry name" value="Barwin-like endoglucanases"/>
    <property type="match status" value="1"/>
</dbReference>
<dbReference type="RefSeq" id="WP_309201711.1">
    <property type="nucleotide sequence ID" value="NZ_CP133548.1"/>
</dbReference>
<dbReference type="EC" id="4.2.2.-" evidence="4"/>
<sequence precursor="true">MMKHFSYTAKTFSLLLLCLLINACSWFEVKDSGPSKPVDVSQVPDAVPRVEPLSRYGNPESYEHEGIRYQILKSAAGYKQRGIASWYGTKFHGERTSSGEPYDMYTMSAAHKTLPLPSYARVTNLANGRSVVVKINDRGPFKADRIIDLSYAAAVKLGFHHLGTTQVEVETIVPQGTHEIVGPSSVPSDKQTYVQVGAFSDKEKAQTLSQAIKQQVPWEVNLSSVRVNRKLLHRVRIGPISSLDEANRLVETLTIPALGKPRVIFE</sequence>
<evidence type="ECO:0000313" key="7">
    <source>
        <dbReference type="EMBL" id="WMS86566.1"/>
    </source>
</evidence>
<organism evidence="7 8">
    <name type="scientific">Pleionea litopenaei</name>
    <dbReference type="NCBI Taxonomy" id="3070815"/>
    <lineage>
        <taxon>Bacteria</taxon>
        <taxon>Pseudomonadati</taxon>
        <taxon>Pseudomonadota</taxon>
        <taxon>Gammaproteobacteria</taxon>
        <taxon>Oceanospirillales</taxon>
        <taxon>Pleioneaceae</taxon>
        <taxon>Pleionea</taxon>
    </lineage>
</organism>
<evidence type="ECO:0000256" key="5">
    <source>
        <dbReference type="RuleBase" id="RU003495"/>
    </source>
</evidence>
<feature type="chain" id="PRO_5041496935" description="Endolytic peptidoglycan transglycosylase RlpA" evidence="4">
    <location>
        <begin position="24"/>
        <end position="266"/>
    </location>
</feature>
<reference evidence="7 8" key="1">
    <citation type="submission" date="2023-08" db="EMBL/GenBank/DDBJ databases">
        <title>Pleionea litopenaei sp. nov., isolated from stomach of juvenile Litopenaeus vannamei.</title>
        <authorList>
            <person name="Rho A.M."/>
            <person name="Hwang C.Y."/>
        </authorList>
    </citation>
    <scope>NUCLEOTIDE SEQUENCE [LARGE SCALE GENOMIC DNA]</scope>
    <source>
        <strain evidence="7 8">HL-JVS1</strain>
    </source>
</reference>
<dbReference type="GO" id="GO:0071555">
    <property type="term" value="P:cell wall organization"/>
    <property type="evidence" value="ECO:0007669"/>
    <property type="project" value="UniProtKB-KW"/>
</dbReference>
<dbReference type="Pfam" id="PF05036">
    <property type="entry name" value="SPOR"/>
    <property type="match status" value="1"/>
</dbReference>
<dbReference type="Gene3D" id="2.40.40.10">
    <property type="entry name" value="RlpA-like domain"/>
    <property type="match status" value="1"/>
</dbReference>
<dbReference type="Proteomes" id="UP001239782">
    <property type="component" value="Chromosome"/>
</dbReference>
<comment type="function">
    <text evidence="4">Lytic transglycosylase with a strong preference for naked glycan strands that lack stem peptides.</text>
</comment>